<keyword evidence="1" id="KW-0863">Zinc-finger</keyword>
<protein>
    <recommendedName>
        <fullName evidence="3">CCHC-type domain-containing protein</fullName>
    </recommendedName>
</protein>
<dbReference type="Gene3D" id="2.40.70.10">
    <property type="entry name" value="Acid Proteases"/>
    <property type="match status" value="1"/>
</dbReference>
<feature type="region of interest" description="Disordered" evidence="2">
    <location>
        <begin position="246"/>
        <end position="289"/>
    </location>
</feature>
<dbReference type="Pfam" id="PF03732">
    <property type="entry name" value="Retrotrans_gag"/>
    <property type="match status" value="1"/>
</dbReference>
<feature type="domain" description="CCHC-type" evidence="3">
    <location>
        <begin position="310"/>
        <end position="325"/>
    </location>
</feature>
<feature type="region of interest" description="Disordered" evidence="2">
    <location>
        <begin position="42"/>
        <end position="74"/>
    </location>
</feature>
<dbReference type="GO" id="GO:0008270">
    <property type="term" value="F:zinc ion binding"/>
    <property type="evidence" value="ECO:0007669"/>
    <property type="project" value="UniProtKB-KW"/>
</dbReference>
<proteinExistence type="predicted"/>
<organism evidence="4 5">
    <name type="scientific">Rhododendron simsii</name>
    <name type="common">Sims's rhododendron</name>
    <dbReference type="NCBI Taxonomy" id="118357"/>
    <lineage>
        <taxon>Eukaryota</taxon>
        <taxon>Viridiplantae</taxon>
        <taxon>Streptophyta</taxon>
        <taxon>Embryophyta</taxon>
        <taxon>Tracheophyta</taxon>
        <taxon>Spermatophyta</taxon>
        <taxon>Magnoliopsida</taxon>
        <taxon>eudicotyledons</taxon>
        <taxon>Gunneridae</taxon>
        <taxon>Pentapetalae</taxon>
        <taxon>asterids</taxon>
        <taxon>Ericales</taxon>
        <taxon>Ericaceae</taxon>
        <taxon>Ericoideae</taxon>
        <taxon>Rhodoreae</taxon>
        <taxon>Rhododendron</taxon>
    </lineage>
</organism>
<keyword evidence="5" id="KW-1185">Reference proteome</keyword>
<dbReference type="PROSITE" id="PS50158">
    <property type="entry name" value="ZF_CCHC"/>
    <property type="match status" value="1"/>
</dbReference>
<evidence type="ECO:0000256" key="1">
    <source>
        <dbReference type="PROSITE-ProRule" id="PRU00047"/>
    </source>
</evidence>
<dbReference type="EMBL" id="WJXA01000008">
    <property type="protein sequence ID" value="KAF7134627.1"/>
    <property type="molecule type" value="Genomic_DNA"/>
</dbReference>
<reference evidence="4" key="1">
    <citation type="submission" date="2019-11" db="EMBL/GenBank/DDBJ databases">
        <authorList>
            <person name="Liu Y."/>
            <person name="Hou J."/>
            <person name="Li T.-Q."/>
            <person name="Guan C.-H."/>
            <person name="Wu X."/>
            <person name="Wu H.-Z."/>
            <person name="Ling F."/>
            <person name="Zhang R."/>
            <person name="Shi X.-G."/>
            <person name="Ren J.-P."/>
            <person name="Chen E.-F."/>
            <person name="Sun J.-M."/>
        </authorList>
    </citation>
    <scope>NUCLEOTIDE SEQUENCE</scope>
    <source>
        <strain evidence="4">Adult_tree_wgs_1</strain>
        <tissue evidence="4">Leaves</tissue>
    </source>
</reference>
<dbReference type="Pfam" id="PF08284">
    <property type="entry name" value="RVP_2"/>
    <property type="match status" value="1"/>
</dbReference>
<gene>
    <name evidence="4" type="ORF">RHSIM_Rhsim08G0114800</name>
</gene>
<dbReference type="SUPFAM" id="SSF50630">
    <property type="entry name" value="Acid proteases"/>
    <property type="match status" value="1"/>
</dbReference>
<dbReference type="InterPro" id="IPR021109">
    <property type="entry name" value="Peptidase_aspartic_dom_sf"/>
</dbReference>
<accession>A0A834GKJ4</accession>
<keyword evidence="1" id="KW-0479">Metal-binding</keyword>
<dbReference type="OrthoDB" id="1708353at2759"/>
<dbReference type="SUPFAM" id="SSF101447">
    <property type="entry name" value="Formin homology 2 domain (FH2 domain)"/>
    <property type="match status" value="1"/>
</dbReference>
<dbReference type="PANTHER" id="PTHR15503:SF45">
    <property type="entry name" value="RNA-DIRECTED DNA POLYMERASE HOMOLOG"/>
    <property type="match status" value="1"/>
</dbReference>
<dbReference type="Proteomes" id="UP000626092">
    <property type="component" value="Unassembled WGS sequence"/>
</dbReference>
<dbReference type="SMART" id="SM00343">
    <property type="entry name" value="ZnF_C2HC"/>
    <property type="match status" value="1"/>
</dbReference>
<dbReference type="PANTHER" id="PTHR15503">
    <property type="entry name" value="LDOC1 RELATED"/>
    <property type="match status" value="1"/>
</dbReference>
<dbReference type="InterPro" id="IPR001878">
    <property type="entry name" value="Znf_CCHC"/>
</dbReference>
<dbReference type="AlphaFoldDB" id="A0A834GKJ4"/>
<dbReference type="InterPro" id="IPR032567">
    <property type="entry name" value="RTL1-rel"/>
</dbReference>
<dbReference type="Gene3D" id="4.10.60.10">
    <property type="entry name" value="Zinc finger, CCHC-type"/>
    <property type="match status" value="1"/>
</dbReference>
<dbReference type="GO" id="GO:0003676">
    <property type="term" value="F:nucleic acid binding"/>
    <property type="evidence" value="ECO:0007669"/>
    <property type="project" value="InterPro"/>
</dbReference>
<dbReference type="InterPro" id="IPR005162">
    <property type="entry name" value="Retrotrans_gag_dom"/>
</dbReference>
<evidence type="ECO:0000313" key="5">
    <source>
        <dbReference type="Proteomes" id="UP000626092"/>
    </source>
</evidence>
<feature type="compositionally biased region" description="Pro residues" evidence="2">
    <location>
        <begin position="45"/>
        <end position="68"/>
    </location>
</feature>
<keyword evidence="1" id="KW-0862">Zinc</keyword>
<name>A0A834GKJ4_RHOSS</name>
<evidence type="ECO:0000256" key="2">
    <source>
        <dbReference type="SAM" id="MobiDB-lite"/>
    </source>
</evidence>
<comment type="caution">
    <text evidence="4">The sequence shown here is derived from an EMBL/GenBank/DDBJ whole genome shotgun (WGS) entry which is preliminary data.</text>
</comment>
<dbReference type="CDD" id="cd00303">
    <property type="entry name" value="retropepsin_like"/>
    <property type="match status" value="1"/>
</dbReference>
<evidence type="ECO:0000259" key="3">
    <source>
        <dbReference type="PROSITE" id="PS50158"/>
    </source>
</evidence>
<evidence type="ECO:0000313" key="4">
    <source>
        <dbReference type="EMBL" id="KAF7134627.1"/>
    </source>
</evidence>
<sequence length="493" mass="54728">MANGDDSGSTTLPTEDNNGRLVRLEGMMTNLAGVIQNLQQQMLQTPPPPPPPPAGIEIPPPPPPPPVIPRQGGEPNVKEFLKLKPPTFSGGMDARIVKSWISALEKIFKVMRCNDQQKVGLATYQLQGEAERWWEIIEPQNQGINWRQFLELFKGKYLPQSVQDAKSTEFQQLKQHGFMTIAAYEAEFTNLAEYAPHIVADENKKARKFEDGLKYEIGKVVRPMRLPTYADVVDRALLVEQEIEESRRFTENRKRQNSGIGNKNGGGASKRPYTGSTNNGRQGGDRRERVPRCQTCGKEHFGTCRSTITCYGCGRQGHYKSECPNLPSGVNAVPISKTTTVGKPNTRVQGKAFALVPGDPRNNENVVAGNMLLCSLLAYVLIDSGSSHSFVSSKFSMKLPTQPEPLGFELLVSQPMSSSTICTTVHRDCDLRFGDICLFVNLIPLEMSHFDVILGMDWLSANHVSIDCANKSVIIKSPDCEFCFKGIFQDMKH</sequence>